<dbReference type="Proteomes" id="UP001369815">
    <property type="component" value="Unassembled WGS sequence"/>
</dbReference>
<dbReference type="AlphaFoldDB" id="A0AAX6MLZ9"/>
<name>A0AAX6MLZ9_9PEZI</name>
<evidence type="ECO:0000313" key="2">
    <source>
        <dbReference type="EMBL" id="KAK6953427.1"/>
    </source>
</evidence>
<feature type="region of interest" description="Disordered" evidence="1">
    <location>
        <begin position="83"/>
        <end position="107"/>
    </location>
</feature>
<reference evidence="2 3" key="1">
    <citation type="journal article" date="2024" name="Front Chem Biol">
        <title>Unveiling the potential of Daldinia eschscholtzii MFLUCC 19-0629 through bioactivity and bioinformatics studies for enhanced sustainable agriculture production.</title>
        <authorList>
            <person name="Brooks S."/>
            <person name="Weaver J.A."/>
            <person name="Klomchit A."/>
            <person name="Alharthi S.A."/>
            <person name="Onlamun T."/>
            <person name="Nurani R."/>
            <person name="Vong T.K."/>
            <person name="Alberti F."/>
            <person name="Greco C."/>
        </authorList>
    </citation>
    <scope>NUCLEOTIDE SEQUENCE [LARGE SCALE GENOMIC DNA]</scope>
    <source>
        <strain evidence="2">MFLUCC 19-0629</strain>
    </source>
</reference>
<evidence type="ECO:0000313" key="3">
    <source>
        <dbReference type="Proteomes" id="UP001369815"/>
    </source>
</evidence>
<comment type="caution">
    <text evidence="2">The sequence shown here is derived from an EMBL/GenBank/DDBJ whole genome shotgun (WGS) entry which is preliminary data.</text>
</comment>
<proteinExistence type="predicted"/>
<evidence type="ECO:0000256" key="1">
    <source>
        <dbReference type="SAM" id="MobiDB-lite"/>
    </source>
</evidence>
<dbReference type="EMBL" id="JBANMG010000005">
    <property type="protein sequence ID" value="KAK6953427.1"/>
    <property type="molecule type" value="Genomic_DNA"/>
</dbReference>
<gene>
    <name evidence="2" type="ORF">Daesc_005731</name>
</gene>
<sequence length="150" mass="16449">MYRFSDGKVSKTLILIDRLEMQRQLSNPDARYTPKLITEKNLPRGSLDGRLSARGLESTYRAAVNSINRQTMDTDLHKFCSPACGPQHQDSNGRGLPASDTGSLHSNPNLVVRLSALPTAVVDERTRTQQRAVRIALIGKPIATLAGVKP</sequence>
<keyword evidence="3" id="KW-1185">Reference proteome</keyword>
<organism evidence="2 3">
    <name type="scientific">Daldinia eschscholtzii</name>
    <dbReference type="NCBI Taxonomy" id="292717"/>
    <lineage>
        <taxon>Eukaryota</taxon>
        <taxon>Fungi</taxon>
        <taxon>Dikarya</taxon>
        <taxon>Ascomycota</taxon>
        <taxon>Pezizomycotina</taxon>
        <taxon>Sordariomycetes</taxon>
        <taxon>Xylariomycetidae</taxon>
        <taxon>Xylariales</taxon>
        <taxon>Hypoxylaceae</taxon>
        <taxon>Daldinia</taxon>
    </lineage>
</organism>
<protein>
    <submittedName>
        <fullName evidence="2">Uncharacterized protein</fullName>
    </submittedName>
</protein>
<accession>A0AAX6MLZ9</accession>